<keyword evidence="3" id="KW-1185">Reference proteome</keyword>
<dbReference type="EMBL" id="NSLI01000003">
    <property type="protein sequence ID" value="PAX07892.1"/>
    <property type="molecule type" value="Genomic_DNA"/>
</dbReference>
<proteinExistence type="predicted"/>
<name>A0A2A2SFC0_9SPHN</name>
<organism evidence="2 3">
    <name type="scientific">Sphingomonas lenta</name>
    <dbReference type="NCBI Taxonomy" id="1141887"/>
    <lineage>
        <taxon>Bacteria</taxon>
        <taxon>Pseudomonadati</taxon>
        <taxon>Pseudomonadota</taxon>
        <taxon>Alphaproteobacteria</taxon>
        <taxon>Sphingomonadales</taxon>
        <taxon>Sphingomonadaceae</taxon>
        <taxon>Sphingomonas</taxon>
    </lineage>
</organism>
<feature type="compositionally biased region" description="Low complexity" evidence="1">
    <location>
        <begin position="117"/>
        <end position="127"/>
    </location>
</feature>
<accession>A0A2A2SFC0</accession>
<feature type="compositionally biased region" description="Low complexity" evidence="1">
    <location>
        <begin position="61"/>
        <end position="82"/>
    </location>
</feature>
<evidence type="ECO:0000256" key="1">
    <source>
        <dbReference type="SAM" id="MobiDB-lite"/>
    </source>
</evidence>
<evidence type="ECO:0000313" key="3">
    <source>
        <dbReference type="Proteomes" id="UP000218151"/>
    </source>
</evidence>
<gene>
    <name evidence="2" type="ORF">CKY28_09790</name>
</gene>
<feature type="region of interest" description="Disordered" evidence="1">
    <location>
        <begin position="61"/>
        <end position="130"/>
    </location>
</feature>
<protein>
    <submittedName>
        <fullName evidence="2">Uncharacterized protein</fullName>
    </submittedName>
</protein>
<dbReference type="RefSeq" id="WP_095998135.1">
    <property type="nucleotide sequence ID" value="NZ_NSLI01000003.1"/>
</dbReference>
<evidence type="ECO:0000313" key="2">
    <source>
        <dbReference type="EMBL" id="PAX07892.1"/>
    </source>
</evidence>
<dbReference type="Proteomes" id="UP000218151">
    <property type="component" value="Unassembled WGS sequence"/>
</dbReference>
<comment type="caution">
    <text evidence="2">The sequence shown here is derived from an EMBL/GenBank/DDBJ whole genome shotgun (WGS) entry which is preliminary data.</text>
</comment>
<dbReference type="OrthoDB" id="7427399at2"/>
<dbReference type="AlphaFoldDB" id="A0A2A2SFC0"/>
<sequence length="337" mass="34060">MRAGRPFRFLTMVVGGWVGLRVLVLWPAGDLPIAAPHVVGRAAAKTVAFRPAYAAPVAAARPESSTAASTYPRPTPRTRATAELGGPTSPGSAVIVPPSEVSEPAATTTRGTDDKPIIIPQIAPNQPGASRWGGSVWAIARPSGPAGGLGSSQLGGSQAGARVTYALGAARRVALVGRVATPLEGRGREAALGVELRVPGAAIRLFAEQRFALDDGARGGPSAGIIAGVDRKLGAGFRLEAYGQAGAIERDGVEGFADGAARLTHGLDDTGGVAVDVGAGAWGGAQRGAERVDVGPTVGVSLPVGGRRIRATLDYRWRVAGLARPGSGPALSLGTDF</sequence>
<reference evidence="3" key="1">
    <citation type="submission" date="2017-09" db="EMBL/GenBank/DDBJ databases">
        <authorList>
            <person name="Feng G."/>
            <person name="Zhu H."/>
        </authorList>
    </citation>
    <scope>NUCLEOTIDE SEQUENCE [LARGE SCALE GENOMIC DNA]</scope>
    <source>
        <strain evidence="3">1PNM-20</strain>
    </source>
</reference>